<evidence type="ECO:0000259" key="8">
    <source>
        <dbReference type="PROSITE" id="PS51733"/>
    </source>
</evidence>
<dbReference type="AlphaFoldDB" id="A0A4R0XQ02"/>
<dbReference type="GO" id="GO:0005737">
    <property type="term" value="C:cytoplasm"/>
    <property type="evidence" value="ECO:0007669"/>
    <property type="project" value="TreeGrafter"/>
</dbReference>
<dbReference type="Gene3D" id="3.30.390.50">
    <property type="entry name" value="CO dehydrogenase flavoprotein, C-terminal domain"/>
    <property type="match status" value="1"/>
</dbReference>
<dbReference type="UniPathway" id="UPA00537">
    <property type="reaction ID" value="UER00594"/>
</dbReference>
<dbReference type="Proteomes" id="UP000291072">
    <property type="component" value="Unassembled WGS sequence"/>
</dbReference>
<dbReference type="PROSITE" id="PS51733">
    <property type="entry name" value="BPL_LPL_CATALYTIC"/>
    <property type="match status" value="1"/>
</dbReference>
<evidence type="ECO:0000256" key="1">
    <source>
        <dbReference type="ARBA" id="ARBA00005085"/>
    </source>
</evidence>
<dbReference type="EC" id="6.3.1.20" evidence="3"/>
<dbReference type="PANTHER" id="PTHR12561:SF3">
    <property type="entry name" value="LIPOYLTRANSFERASE 1, MITOCHONDRIAL"/>
    <property type="match status" value="1"/>
</dbReference>
<evidence type="ECO:0000313" key="10">
    <source>
        <dbReference type="Proteomes" id="UP000291072"/>
    </source>
</evidence>
<evidence type="ECO:0000256" key="5">
    <source>
        <dbReference type="ARBA" id="ARBA00022741"/>
    </source>
</evidence>
<evidence type="ECO:0000256" key="3">
    <source>
        <dbReference type="ARBA" id="ARBA00012367"/>
    </source>
</evidence>
<keyword evidence="5" id="KW-0547">Nucleotide-binding</keyword>
<keyword evidence="4" id="KW-0436">Ligase</keyword>
<proteinExistence type="predicted"/>
<accession>A0A4R0XQ02</accession>
<dbReference type="Pfam" id="PF21948">
    <property type="entry name" value="LplA-B_cat"/>
    <property type="match status" value="1"/>
</dbReference>
<reference evidence="9 10" key="1">
    <citation type="submission" date="2018-02" db="EMBL/GenBank/DDBJ databases">
        <title>Mycoplasma marinum and Mycoplasma todarodis sp. nov., moderately halophilic and psychrotolerant mycoplasmas isolated from cephalopods.</title>
        <authorList>
            <person name="Viver T."/>
        </authorList>
    </citation>
    <scope>NUCLEOTIDE SEQUENCE [LARGE SCALE GENOMIC DNA]</scope>
    <source>
        <strain evidence="9 10">5H</strain>
    </source>
</reference>
<evidence type="ECO:0000256" key="7">
    <source>
        <dbReference type="ARBA" id="ARBA00048037"/>
    </source>
</evidence>
<dbReference type="Pfam" id="PF10437">
    <property type="entry name" value="Lip_prot_lig_C"/>
    <property type="match status" value="1"/>
</dbReference>
<feature type="domain" description="BPL/LPL catalytic" evidence="8">
    <location>
        <begin position="25"/>
        <end position="210"/>
    </location>
</feature>
<dbReference type="GO" id="GO:0017118">
    <property type="term" value="F:lipoyltransferase activity"/>
    <property type="evidence" value="ECO:0007669"/>
    <property type="project" value="TreeGrafter"/>
</dbReference>
<dbReference type="InterPro" id="IPR004143">
    <property type="entry name" value="BPL_LPL_catalytic"/>
</dbReference>
<keyword evidence="10" id="KW-1185">Reference proteome</keyword>
<evidence type="ECO:0000256" key="4">
    <source>
        <dbReference type="ARBA" id="ARBA00022598"/>
    </source>
</evidence>
<evidence type="ECO:0000256" key="6">
    <source>
        <dbReference type="ARBA" id="ARBA00022840"/>
    </source>
</evidence>
<dbReference type="NCBIfam" id="TIGR00545">
    <property type="entry name" value="lipoyltrans"/>
    <property type="match status" value="1"/>
</dbReference>
<dbReference type="InterPro" id="IPR004562">
    <property type="entry name" value="LipoylTrfase_LipoateP_Ligase"/>
</dbReference>
<gene>
    <name evidence="9" type="ORF">C4B25_02595</name>
</gene>
<dbReference type="OrthoDB" id="9788148at2"/>
<keyword evidence="6" id="KW-0067">ATP-binding</keyword>
<comment type="pathway">
    <text evidence="2">Protein modification; protein lipoylation via exogenous pathway; protein N(6)-(lipoyl)lysine from lipoate: step 1/2.</text>
</comment>
<keyword evidence="9" id="KW-0808">Transferase</keyword>
<dbReference type="GO" id="GO:0016979">
    <property type="term" value="F:lipoate-protein ligase activity"/>
    <property type="evidence" value="ECO:0007669"/>
    <property type="project" value="UniProtKB-EC"/>
</dbReference>
<comment type="caution">
    <text evidence="9">The sequence shown here is derived from an EMBL/GenBank/DDBJ whole genome shotgun (WGS) entry which is preliminary data.</text>
</comment>
<evidence type="ECO:0000256" key="2">
    <source>
        <dbReference type="ARBA" id="ARBA00005124"/>
    </source>
</evidence>
<dbReference type="RefSeq" id="WP_131613502.1">
    <property type="nucleotide sequence ID" value="NZ_PSZP01000017.1"/>
</dbReference>
<dbReference type="InterPro" id="IPR019491">
    <property type="entry name" value="Lipoate_protein_ligase_C"/>
</dbReference>
<dbReference type="PANTHER" id="PTHR12561">
    <property type="entry name" value="LIPOATE-PROTEIN LIGASE"/>
    <property type="match status" value="1"/>
</dbReference>
<dbReference type="SUPFAM" id="SSF82649">
    <property type="entry name" value="SufE/NifU"/>
    <property type="match status" value="1"/>
</dbReference>
<evidence type="ECO:0000313" key="9">
    <source>
        <dbReference type="EMBL" id="TCG10955.1"/>
    </source>
</evidence>
<comment type="catalytic activity">
    <reaction evidence="7">
        <text>L-lysyl-[lipoyl-carrier protein] + (R)-lipoate + ATP = N(6)-[(R)-lipoyl]-L-lysyl-[lipoyl-carrier protein] + AMP + diphosphate + H(+)</text>
        <dbReference type="Rhea" id="RHEA:49288"/>
        <dbReference type="Rhea" id="RHEA-COMP:10500"/>
        <dbReference type="Rhea" id="RHEA-COMP:10502"/>
        <dbReference type="ChEBI" id="CHEBI:15378"/>
        <dbReference type="ChEBI" id="CHEBI:29969"/>
        <dbReference type="ChEBI" id="CHEBI:30616"/>
        <dbReference type="ChEBI" id="CHEBI:33019"/>
        <dbReference type="ChEBI" id="CHEBI:83088"/>
        <dbReference type="ChEBI" id="CHEBI:83099"/>
        <dbReference type="ChEBI" id="CHEBI:456215"/>
        <dbReference type="EC" id="6.3.1.20"/>
    </reaction>
</comment>
<name>A0A4R0XQ02_9MOLU</name>
<dbReference type="SUPFAM" id="SSF55681">
    <property type="entry name" value="Class II aaRS and biotin synthetases"/>
    <property type="match status" value="1"/>
</dbReference>
<organism evidence="9 10">
    <name type="scientific">Mycoplasma todarodis</name>
    <dbReference type="NCBI Taxonomy" id="1937191"/>
    <lineage>
        <taxon>Bacteria</taxon>
        <taxon>Bacillati</taxon>
        <taxon>Mycoplasmatota</taxon>
        <taxon>Mollicutes</taxon>
        <taxon>Mycoplasmataceae</taxon>
        <taxon>Mycoplasma</taxon>
    </lineage>
</organism>
<dbReference type="GO" id="GO:0009249">
    <property type="term" value="P:protein lipoylation"/>
    <property type="evidence" value="ECO:0007669"/>
    <property type="project" value="InterPro"/>
</dbReference>
<dbReference type="CDD" id="cd16443">
    <property type="entry name" value="LplA"/>
    <property type="match status" value="1"/>
</dbReference>
<dbReference type="InterPro" id="IPR045864">
    <property type="entry name" value="aa-tRNA-synth_II/BPL/LPL"/>
</dbReference>
<dbReference type="Gene3D" id="3.30.930.10">
    <property type="entry name" value="Bira Bifunctional Protein, Domain 2"/>
    <property type="match status" value="1"/>
</dbReference>
<dbReference type="GO" id="GO:0005524">
    <property type="term" value="F:ATP binding"/>
    <property type="evidence" value="ECO:0007669"/>
    <property type="project" value="UniProtKB-KW"/>
</dbReference>
<protein>
    <recommendedName>
        <fullName evidence="3">lipoate--protein ligase</fullName>
        <ecNumber evidence="3">6.3.1.20</ecNumber>
    </recommendedName>
</protein>
<comment type="pathway">
    <text evidence="1">Protein modification; protein lipoylation via exogenous pathway; protein N(6)-(lipoyl)lysine from lipoate: step 2/2.</text>
</comment>
<sequence length="325" mass="36843">MKIYLSKSHSPYMNQSIEYNLLKEKGDEDILLLWLNENAIIIGRNQNIFNEINEEFVKEKGIKVARRHSGGGAVYHDMGNILFSLMTKKDKRTSYEEFLKPIIGFLNQQGVNAAFHGRNDVLVDGMKISGNAQFVLDENLATHGTLLFNTDLTVLNKALLTNKHKIEAKGIQSNRMRVTNIKNHISSNINSEEFVNELIKYFVANGNGELCEIPQNIIEKSTEMVKEMETFEWIYGKSPIAKITNKVKYPGGNISVFLDVISGKISNLQIYGDFLSIKDVQEVCQLLDGKKFVKEEICNVLNEVDLHDYFGTITSEEITKIIIGE</sequence>
<dbReference type="EMBL" id="PSZP01000017">
    <property type="protein sequence ID" value="TCG10955.1"/>
    <property type="molecule type" value="Genomic_DNA"/>
</dbReference>